<evidence type="ECO:0000256" key="6">
    <source>
        <dbReference type="SAM" id="SignalP"/>
    </source>
</evidence>
<dbReference type="PANTHER" id="PTHR35518:SF2">
    <property type="entry name" value="MAINTENANCE OF TELOMERE CAPPING PROTEIN 6"/>
    <property type="match status" value="1"/>
</dbReference>
<dbReference type="GO" id="GO:0016020">
    <property type="term" value="C:membrane"/>
    <property type="evidence" value="ECO:0007669"/>
    <property type="project" value="UniProtKB-SubCell"/>
</dbReference>
<keyword evidence="2" id="KW-0812">Transmembrane</keyword>
<dbReference type="SUPFAM" id="SSF56436">
    <property type="entry name" value="C-type lectin-like"/>
    <property type="match status" value="2"/>
</dbReference>
<dbReference type="Pfam" id="PF00059">
    <property type="entry name" value="Lectin_C"/>
    <property type="match status" value="1"/>
</dbReference>
<sequence>MKRMVPFLVLALLLSAGNVLMASRGAVVPNPIDLFEQSPEAKAIGIQRQIQREVNLPVHKALFYGTHNSYNSKAYAGPFFSYSFPNQQYSITDQLRLGARFIELDVHYVLGAHFAKDFLLCHAQANGVGCNVFDRPVGNGLSEIQNWISAPQNQNEIIILYIEDYIDNRADQFLSIVKSYLGPYLYEYSTGACGDVPSPDNMPKLKDMLSSGKRILLMSDFCYPGVWNSYFKQMFFGNFSIHPKDFRGYPDCNWSRSTYDSSMTRVYNDSTNYFGIYNGAKETGVFTNSNIPQMLSCGVSVFGIDQFNPDFAKLGLWSWGVGEPNNYNNNEHCAQVRSDGRWNDNNCSVNFRYACKDGSGNWAITDSSGNWSNGRSACAAYGWQFSSPLTPYETTKLQEAKTSKGASDVWVDLTDQYREGYWERGR</sequence>
<dbReference type="InterPro" id="IPR016186">
    <property type="entry name" value="C-type_lectin-like/link_sf"/>
</dbReference>
<dbReference type="AlphaFoldDB" id="A0A4R9GJI7"/>
<dbReference type="InterPro" id="IPR001304">
    <property type="entry name" value="C-type_lectin-like"/>
</dbReference>
<feature type="chain" id="PRO_5020391837" evidence="6">
    <location>
        <begin position="22"/>
        <end position="426"/>
    </location>
</feature>
<keyword evidence="9" id="KW-1185">Reference proteome</keyword>
<organism evidence="8 9">
    <name type="scientific">Leptospira fletcheri</name>
    <dbReference type="NCBI Taxonomy" id="2484981"/>
    <lineage>
        <taxon>Bacteria</taxon>
        <taxon>Pseudomonadati</taxon>
        <taxon>Spirochaetota</taxon>
        <taxon>Spirochaetia</taxon>
        <taxon>Leptospirales</taxon>
        <taxon>Leptospiraceae</taxon>
        <taxon>Leptospira</taxon>
    </lineage>
</organism>
<evidence type="ECO:0000256" key="5">
    <source>
        <dbReference type="ARBA" id="ARBA00023157"/>
    </source>
</evidence>
<dbReference type="SUPFAM" id="SSF51695">
    <property type="entry name" value="PLC-like phosphodiesterases"/>
    <property type="match status" value="1"/>
</dbReference>
<dbReference type="PROSITE" id="PS50041">
    <property type="entry name" value="C_TYPE_LECTIN_2"/>
    <property type="match status" value="1"/>
</dbReference>
<dbReference type="OrthoDB" id="195526at2"/>
<evidence type="ECO:0000256" key="4">
    <source>
        <dbReference type="ARBA" id="ARBA00023136"/>
    </source>
</evidence>
<name>A0A4R9GJI7_9LEPT</name>
<dbReference type="GO" id="GO:0008081">
    <property type="term" value="F:phosphoric diester hydrolase activity"/>
    <property type="evidence" value="ECO:0007669"/>
    <property type="project" value="InterPro"/>
</dbReference>
<evidence type="ECO:0000256" key="2">
    <source>
        <dbReference type="ARBA" id="ARBA00022692"/>
    </source>
</evidence>
<dbReference type="CDD" id="cd00037">
    <property type="entry name" value="CLECT"/>
    <property type="match status" value="1"/>
</dbReference>
<dbReference type="Gene3D" id="3.20.20.190">
    <property type="entry name" value="Phosphatidylinositol (PI) phosphodiesterase"/>
    <property type="match status" value="1"/>
</dbReference>
<reference evidence="8" key="1">
    <citation type="journal article" date="2019" name="PLoS Negl. Trop. Dis.">
        <title>Revisiting the worldwide diversity of Leptospira species in the environment.</title>
        <authorList>
            <person name="Vincent A.T."/>
            <person name="Schiettekatte O."/>
            <person name="Bourhy P."/>
            <person name="Veyrier F.J."/>
            <person name="Picardeau M."/>
        </authorList>
    </citation>
    <scope>NUCLEOTIDE SEQUENCE [LARGE SCALE GENOMIC DNA]</scope>
    <source>
        <strain evidence="8">SSW15</strain>
    </source>
</reference>
<feature type="domain" description="C-type lectin" evidence="7">
    <location>
        <begin position="318"/>
        <end position="356"/>
    </location>
</feature>
<evidence type="ECO:0000256" key="1">
    <source>
        <dbReference type="ARBA" id="ARBA00004370"/>
    </source>
</evidence>
<dbReference type="InterPro" id="IPR016187">
    <property type="entry name" value="CTDL_fold"/>
</dbReference>
<protein>
    <submittedName>
        <fullName evidence="8">Lectin</fullName>
    </submittedName>
</protein>
<dbReference type="PANTHER" id="PTHR35518">
    <property type="entry name" value="MAINTENANCE OF TELOMOERE CAPPING"/>
    <property type="match status" value="1"/>
</dbReference>
<dbReference type="EMBL" id="RQET01000004">
    <property type="protein sequence ID" value="TGK12591.1"/>
    <property type="molecule type" value="Genomic_DNA"/>
</dbReference>
<keyword evidence="6" id="KW-0732">Signal</keyword>
<proteinExistence type="predicted"/>
<dbReference type="PROSITE" id="PS00615">
    <property type="entry name" value="C_TYPE_LECTIN_1"/>
    <property type="match status" value="1"/>
</dbReference>
<dbReference type="Gene3D" id="3.10.100.10">
    <property type="entry name" value="Mannose-Binding Protein A, subunit A"/>
    <property type="match status" value="1"/>
</dbReference>
<dbReference type="InterPro" id="IPR017946">
    <property type="entry name" value="PLC-like_Pdiesterase_TIM-brl"/>
</dbReference>
<accession>A0A4R9GJI7</accession>
<evidence type="ECO:0000259" key="7">
    <source>
        <dbReference type="PROSITE" id="PS50041"/>
    </source>
</evidence>
<dbReference type="Pfam" id="PF26178">
    <property type="entry name" value="PI-PLC_cat"/>
    <property type="match status" value="1"/>
</dbReference>
<dbReference type="RefSeq" id="WP_135767991.1">
    <property type="nucleotide sequence ID" value="NZ_RQET01000004.1"/>
</dbReference>
<evidence type="ECO:0000256" key="3">
    <source>
        <dbReference type="ARBA" id="ARBA00022989"/>
    </source>
</evidence>
<comment type="subcellular location">
    <subcellularLocation>
        <location evidence="1">Membrane</location>
    </subcellularLocation>
</comment>
<feature type="signal peptide" evidence="6">
    <location>
        <begin position="1"/>
        <end position="21"/>
    </location>
</feature>
<dbReference type="Proteomes" id="UP000298458">
    <property type="component" value="Unassembled WGS sequence"/>
</dbReference>
<keyword evidence="5" id="KW-1015">Disulfide bond</keyword>
<evidence type="ECO:0000313" key="9">
    <source>
        <dbReference type="Proteomes" id="UP000298458"/>
    </source>
</evidence>
<dbReference type="InterPro" id="IPR018378">
    <property type="entry name" value="C-type_lectin_CS"/>
</dbReference>
<comment type="caution">
    <text evidence="8">The sequence shown here is derived from an EMBL/GenBank/DDBJ whole genome shotgun (WGS) entry which is preliminary data.</text>
</comment>
<keyword evidence="4" id="KW-0472">Membrane</keyword>
<dbReference type="GO" id="GO:0006629">
    <property type="term" value="P:lipid metabolic process"/>
    <property type="evidence" value="ECO:0007669"/>
    <property type="project" value="InterPro"/>
</dbReference>
<gene>
    <name evidence="8" type="ORF">EHO60_07135</name>
</gene>
<dbReference type="InterPro" id="IPR051008">
    <property type="entry name" value="Telomere_Capping_Maintenance"/>
</dbReference>
<keyword evidence="3" id="KW-1133">Transmembrane helix</keyword>
<evidence type="ECO:0000313" key="8">
    <source>
        <dbReference type="EMBL" id="TGK12591.1"/>
    </source>
</evidence>